<evidence type="ECO:0000256" key="7">
    <source>
        <dbReference type="ARBA" id="ARBA00023242"/>
    </source>
</evidence>
<evidence type="ECO:0000313" key="9">
    <source>
        <dbReference type="EMBL" id="CDM34562.1"/>
    </source>
</evidence>
<dbReference type="Proteomes" id="UP000030686">
    <property type="component" value="Unassembled WGS sequence"/>
</dbReference>
<evidence type="ECO:0000256" key="4">
    <source>
        <dbReference type="ARBA" id="ARBA00023015"/>
    </source>
</evidence>
<dbReference type="GO" id="GO:0008270">
    <property type="term" value="F:zinc ion binding"/>
    <property type="evidence" value="ECO:0007669"/>
    <property type="project" value="InterPro"/>
</dbReference>
<name>W6QYD3_PENRF</name>
<sequence length="415" mass="46455">MPPKRACDICISRKVKCSGSWPCDTCRGAAKRVRCTYLRPAHRRGPKSRRVCHRETDLPEIQSTEIQQNVEEDTYIQNGSNDTISSSATACSLHCIPKTVFASVIRLYQQYSYSVWPVVNAEALLRRVEDIYLEKVDSNAGNTSCLIMALCAATMAQLHLDPSVYGSQKVDSTLMAQACLRMRTSCDSHGANLDLRSVLVSFFLHVYHAKVNQRNSSMMFIQEAMTGARILRLNEDILHEEDEVISNQALVFPLLWVSERGYSLHLGLSPSYIDPPVLIHLEGDMNADVHAQGLLELVKLFIAFDQISVRRNSRPGIIMATHLTNTEVKVASLCFSMANHVSTRTADYHITREWMRTILWQEALNMNLLSSSACEPVLAFGFPAQVGRALLQALRGFSETDLLPLGRDQAIIEVL</sequence>
<proteinExistence type="predicted"/>
<keyword evidence="4" id="KW-0805">Transcription regulation</keyword>
<dbReference type="InterPro" id="IPR001138">
    <property type="entry name" value="Zn2Cys6_DnaBD"/>
</dbReference>
<evidence type="ECO:0000256" key="2">
    <source>
        <dbReference type="ARBA" id="ARBA00022723"/>
    </source>
</evidence>
<evidence type="ECO:0000256" key="3">
    <source>
        <dbReference type="ARBA" id="ARBA00022833"/>
    </source>
</evidence>
<dbReference type="OrthoDB" id="434972at2759"/>
<dbReference type="SMART" id="SM00066">
    <property type="entry name" value="GAL4"/>
    <property type="match status" value="1"/>
</dbReference>
<gene>
    <name evidence="9" type="ORF">PROQFM164_S03g001286</name>
</gene>
<dbReference type="InterPro" id="IPR050797">
    <property type="entry name" value="Carb_Metab_Trans_Reg"/>
</dbReference>
<evidence type="ECO:0000259" key="8">
    <source>
        <dbReference type="PROSITE" id="PS50048"/>
    </source>
</evidence>
<keyword evidence="3" id="KW-0862">Zinc</keyword>
<reference evidence="9" key="1">
    <citation type="journal article" date="2014" name="Nat. Commun.">
        <title>Multiple recent horizontal transfers of a large genomic region in cheese making fungi.</title>
        <authorList>
            <person name="Cheeseman K."/>
            <person name="Ropars J."/>
            <person name="Renault P."/>
            <person name="Dupont J."/>
            <person name="Gouzy J."/>
            <person name="Branca A."/>
            <person name="Abraham A.L."/>
            <person name="Ceppi M."/>
            <person name="Conseiller E."/>
            <person name="Debuchy R."/>
            <person name="Malagnac F."/>
            <person name="Goarin A."/>
            <person name="Silar P."/>
            <person name="Lacoste S."/>
            <person name="Sallet E."/>
            <person name="Bensimon A."/>
            <person name="Giraud T."/>
            <person name="Brygoo Y."/>
        </authorList>
    </citation>
    <scope>NUCLEOTIDE SEQUENCE [LARGE SCALE GENOMIC DNA]</scope>
    <source>
        <strain evidence="9">FM164</strain>
    </source>
</reference>
<feature type="domain" description="Zn(2)-C6 fungal-type" evidence="8">
    <location>
        <begin position="6"/>
        <end position="37"/>
    </location>
</feature>
<dbReference type="CDD" id="cd00067">
    <property type="entry name" value="GAL4"/>
    <property type="match status" value="1"/>
</dbReference>
<evidence type="ECO:0000256" key="5">
    <source>
        <dbReference type="ARBA" id="ARBA00023125"/>
    </source>
</evidence>
<dbReference type="PANTHER" id="PTHR31668:SF18">
    <property type="entry name" value="MALTOSE FERMENTATION REGULATORY PROTEIN MAL13-RELATED"/>
    <property type="match status" value="1"/>
</dbReference>
<dbReference type="SUPFAM" id="SSF57701">
    <property type="entry name" value="Zn2/Cys6 DNA-binding domain"/>
    <property type="match status" value="1"/>
</dbReference>
<dbReference type="PROSITE" id="PS50048">
    <property type="entry name" value="ZN2_CY6_FUNGAL_2"/>
    <property type="match status" value="1"/>
</dbReference>
<keyword evidence="2" id="KW-0479">Metal-binding</keyword>
<comment type="subcellular location">
    <subcellularLocation>
        <location evidence="1">Nucleus</location>
    </subcellularLocation>
</comment>
<accession>W6QYD3</accession>
<dbReference type="EMBL" id="HG792017">
    <property type="protein sequence ID" value="CDM34562.1"/>
    <property type="molecule type" value="Genomic_DNA"/>
</dbReference>
<dbReference type="GO" id="GO:0005634">
    <property type="term" value="C:nucleus"/>
    <property type="evidence" value="ECO:0007669"/>
    <property type="project" value="UniProtKB-SubCell"/>
</dbReference>
<dbReference type="AlphaFoldDB" id="W6QYD3"/>
<dbReference type="Gene3D" id="4.10.240.10">
    <property type="entry name" value="Zn(2)-C6 fungal-type DNA-binding domain"/>
    <property type="match status" value="1"/>
</dbReference>
<keyword evidence="10" id="KW-1185">Reference proteome</keyword>
<evidence type="ECO:0000256" key="1">
    <source>
        <dbReference type="ARBA" id="ARBA00004123"/>
    </source>
</evidence>
<organism evidence="9 10">
    <name type="scientific">Penicillium roqueforti (strain FM164)</name>
    <dbReference type="NCBI Taxonomy" id="1365484"/>
    <lineage>
        <taxon>Eukaryota</taxon>
        <taxon>Fungi</taxon>
        <taxon>Dikarya</taxon>
        <taxon>Ascomycota</taxon>
        <taxon>Pezizomycotina</taxon>
        <taxon>Eurotiomycetes</taxon>
        <taxon>Eurotiomycetidae</taxon>
        <taxon>Eurotiales</taxon>
        <taxon>Aspergillaceae</taxon>
        <taxon>Penicillium</taxon>
    </lineage>
</organism>
<evidence type="ECO:0000313" key="10">
    <source>
        <dbReference type="Proteomes" id="UP000030686"/>
    </source>
</evidence>
<protein>
    <submittedName>
        <fullName evidence="9">Zn(2)-C6 fungal-type DNA-binding domain</fullName>
    </submittedName>
</protein>
<keyword evidence="7" id="KW-0539">Nucleus</keyword>
<dbReference type="PANTHER" id="PTHR31668">
    <property type="entry name" value="GLUCOSE TRANSPORT TRANSCRIPTION REGULATOR RGT1-RELATED-RELATED"/>
    <property type="match status" value="1"/>
</dbReference>
<dbReference type="OMA" id="EWMRTII"/>
<dbReference type="InterPro" id="IPR036864">
    <property type="entry name" value="Zn2-C6_fun-type_DNA-bd_sf"/>
</dbReference>
<dbReference type="GO" id="GO:0000981">
    <property type="term" value="F:DNA-binding transcription factor activity, RNA polymerase II-specific"/>
    <property type="evidence" value="ECO:0007669"/>
    <property type="project" value="InterPro"/>
</dbReference>
<dbReference type="GO" id="GO:0003677">
    <property type="term" value="F:DNA binding"/>
    <property type="evidence" value="ECO:0007669"/>
    <property type="project" value="UniProtKB-KW"/>
</dbReference>
<dbReference type="CDD" id="cd12148">
    <property type="entry name" value="fungal_TF_MHR"/>
    <property type="match status" value="1"/>
</dbReference>
<keyword evidence="6" id="KW-0804">Transcription</keyword>
<keyword evidence="5 9" id="KW-0238">DNA-binding</keyword>
<evidence type="ECO:0000256" key="6">
    <source>
        <dbReference type="ARBA" id="ARBA00023163"/>
    </source>
</evidence>